<protein>
    <recommendedName>
        <fullName evidence="4">ABC transmembrane type-1 domain-containing protein</fullName>
    </recommendedName>
</protein>
<dbReference type="EnsemblPlants" id="Solyc03g111685.1.1">
    <property type="protein sequence ID" value="Solyc03g111685.1.1"/>
    <property type="gene ID" value="Solyc03g111685.1"/>
</dbReference>
<evidence type="ECO:0008006" key="4">
    <source>
        <dbReference type="Google" id="ProtNLM"/>
    </source>
</evidence>
<evidence type="ECO:0000256" key="1">
    <source>
        <dbReference type="SAM" id="SignalP"/>
    </source>
</evidence>
<evidence type="ECO:0000313" key="2">
    <source>
        <dbReference type="EnsemblPlants" id="Solyc03g111685.1.1"/>
    </source>
</evidence>
<name>A0A3Q7FR59_SOLLC</name>
<dbReference type="Proteomes" id="UP000004994">
    <property type="component" value="Chromosome 3"/>
</dbReference>
<organism evidence="2">
    <name type="scientific">Solanum lycopersicum</name>
    <name type="common">Tomato</name>
    <name type="synonym">Lycopersicon esculentum</name>
    <dbReference type="NCBI Taxonomy" id="4081"/>
    <lineage>
        <taxon>Eukaryota</taxon>
        <taxon>Viridiplantae</taxon>
        <taxon>Streptophyta</taxon>
        <taxon>Embryophyta</taxon>
        <taxon>Tracheophyta</taxon>
        <taxon>Spermatophyta</taxon>
        <taxon>Magnoliopsida</taxon>
        <taxon>eudicotyledons</taxon>
        <taxon>Gunneridae</taxon>
        <taxon>Pentapetalae</taxon>
        <taxon>asterids</taxon>
        <taxon>lamiids</taxon>
        <taxon>Solanales</taxon>
        <taxon>Solanaceae</taxon>
        <taxon>Solanoideae</taxon>
        <taxon>Solaneae</taxon>
        <taxon>Solanum</taxon>
        <taxon>Solanum subgen. Lycopersicon</taxon>
    </lineage>
</organism>
<feature type="chain" id="PRO_5018768964" description="ABC transmembrane type-1 domain-containing protein" evidence="1">
    <location>
        <begin position="20"/>
        <end position="60"/>
    </location>
</feature>
<dbReference type="Gramene" id="Solyc03g111685.1.1">
    <property type="protein sequence ID" value="Solyc03g111685.1.1"/>
    <property type="gene ID" value="Solyc03g111685.1"/>
</dbReference>
<proteinExistence type="predicted"/>
<keyword evidence="3" id="KW-1185">Reference proteome</keyword>
<reference evidence="2" key="2">
    <citation type="submission" date="2019-01" db="UniProtKB">
        <authorList>
            <consortium name="EnsemblPlants"/>
        </authorList>
    </citation>
    <scope>IDENTIFICATION</scope>
    <source>
        <strain evidence="2">cv. Heinz 1706</strain>
    </source>
</reference>
<feature type="signal peptide" evidence="1">
    <location>
        <begin position="1"/>
        <end position="19"/>
    </location>
</feature>
<dbReference type="AlphaFoldDB" id="A0A3Q7FR59"/>
<dbReference type="InParanoid" id="A0A3Q7FR59"/>
<keyword evidence="1" id="KW-0732">Signal</keyword>
<reference evidence="2" key="1">
    <citation type="journal article" date="2012" name="Nature">
        <title>The tomato genome sequence provides insights into fleshy fruit evolution.</title>
        <authorList>
            <consortium name="Tomato Genome Consortium"/>
        </authorList>
    </citation>
    <scope>NUCLEOTIDE SEQUENCE [LARGE SCALE GENOMIC DNA]</scope>
    <source>
        <strain evidence="2">cv. Heinz 1706</strain>
    </source>
</reference>
<sequence>MYGNVLMLTVASFFLYIQSSVEMFVRCGFYQFFNTLYTIAYEKVKATALFSGVFENLKLY</sequence>
<evidence type="ECO:0000313" key="3">
    <source>
        <dbReference type="Proteomes" id="UP000004994"/>
    </source>
</evidence>
<accession>A0A3Q7FR59</accession>